<accession>A0AAW5E943</accession>
<comment type="caution">
    <text evidence="1">The sequence shown here is derived from an EMBL/GenBank/DDBJ whole genome shotgun (WGS) entry which is preliminary data.</text>
</comment>
<dbReference type="PANTHER" id="PTHR36842:SF1">
    <property type="entry name" value="PROTEIN TOLB"/>
    <property type="match status" value="1"/>
</dbReference>
<name>A0AAW5E943_9BACI</name>
<proteinExistence type="predicted"/>
<protein>
    <submittedName>
        <fullName evidence="1">TolB domain-containing protein</fullName>
    </submittedName>
</protein>
<reference evidence="1" key="1">
    <citation type="submission" date="2022-02" db="EMBL/GenBank/DDBJ databases">
        <title>Fredinandcohnia quinoae sp. nov. isolated from Chenopodium quinoa seeds.</title>
        <authorList>
            <person name="Saati-Santamaria Z."/>
            <person name="Flores-Felix J.D."/>
            <person name="Igual J.M."/>
            <person name="Velazquez E."/>
            <person name="Garcia-Fraile P."/>
            <person name="Martinez-Molina E."/>
        </authorList>
    </citation>
    <scope>NUCLEOTIDE SEQUENCE</scope>
    <source>
        <strain evidence="1">SECRCQ15</strain>
    </source>
</reference>
<sequence>MKILQLAIVLTLIFPTLCLAEVKSAHVKVAFERDGYLWTLINNKEEKLTDEKATYPYPPQWSHDGKMLLYQKEATAEFPEENKTQNELWVYDFETKKHIRIFYDGYSPKWSPVENIIAFQSRGVLNISDLDRFYNISLGVDSFEWQPDGKGFIASSSAQLRPDGWTNPILYNIPSENGYTNIKSLSNAKKLFVIPNEVKKGKVSVLSIGAESLTYSPNHKWISFIVTPTASWSMDSDMLCVISSDGKEFEVIDEIILHLDEPKWAYKKNLLAYIAGGGRIVFGFKNKKLKVTELPTTKTLDLTPPNFAEMGFTWIDDSAFIVSRVKEAEWSNDPKKRPDASLYFVELNGEKQVKITNPPKNKTDTQPRYLSSINKITWLRHSKTDYRGDLWIANTDGRDAKLWVRDVGGYAFYPSK</sequence>
<dbReference type="InterPro" id="IPR011042">
    <property type="entry name" value="6-blade_b-propeller_TolB-like"/>
</dbReference>
<dbReference type="RefSeq" id="WP_240256339.1">
    <property type="nucleotide sequence ID" value="NZ_JAKTTI010000022.1"/>
</dbReference>
<evidence type="ECO:0000313" key="2">
    <source>
        <dbReference type="Proteomes" id="UP001431131"/>
    </source>
</evidence>
<evidence type="ECO:0000313" key="1">
    <source>
        <dbReference type="EMBL" id="MCH1626422.1"/>
    </source>
</evidence>
<dbReference type="Gene3D" id="2.120.10.30">
    <property type="entry name" value="TolB, C-terminal domain"/>
    <property type="match status" value="1"/>
</dbReference>
<dbReference type="SUPFAM" id="SSF82171">
    <property type="entry name" value="DPP6 N-terminal domain-like"/>
    <property type="match status" value="1"/>
</dbReference>
<dbReference type="AlphaFoldDB" id="A0AAW5E943"/>
<dbReference type="Proteomes" id="UP001431131">
    <property type="component" value="Unassembled WGS sequence"/>
</dbReference>
<gene>
    <name evidence="1" type="ORF">MJG50_13870</name>
</gene>
<keyword evidence="2" id="KW-1185">Reference proteome</keyword>
<dbReference type="EMBL" id="JAKTTI010000022">
    <property type="protein sequence ID" value="MCH1626422.1"/>
    <property type="molecule type" value="Genomic_DNA"/>
</dbReference>
<dbReference type="PANTHER" id="PTHR36842">
    <property type="entry name" value="PROTEIN TOLB HOMOLOG"/>
    <property type="match status" value="1"/>
</dbReference>
<organism evidence="1 2">
    <name type="scientific">Fredinandcohnia quinoae</name>
    <dbReference type="NCBI Taxonomy" id="2918902"/>
    <lineage>
        <taxon>Bacteria</taxon>
        <taxon>Bacillati</taxon>
        <taxon>Bacillota</taxon>
        <taxon>Bacilli</taxon>
        <taxon>Bacillales</taxon>
        <taxon>Bacillaceae</taxon>
        <taxon>Fredinandcohnia</taxon>
    </lineage>
</organism>